<reference evidence="13 14" key="1">
    <citation type="submission" date="2018-11" db="EMBL/GenBank/DDBJ databases">
        <authorList>
            <consortium name="Pathogen Informatics"/>
        </authorList>
    </citation>
    <scope>NUCLEOTIDE SEQUENCE [LARGE SCALE GENOMIC DNA]</scope>
</reference>
<feature type="transmembrane region" description="Helical" evidence="11">
    <location>
        <begin position="101"/>
        <end position="119"/>
    </location>
</feature>
<dbReference type="PANTHER" id="PTHR10110">
    <property type="entry name" value="SODIUM/HYDROGEN EXCHANGER"/>
    <property type="match status" value="1"/>
</dbReference>
<protein>
    <recommendedName>
        <fullName evidence="9">Sodium/hydrogen exchanger</fullName>
    </recommendedName>
</protein>
<evidence type="ECO:0000259" key="12">
    <source>
        <dbReference type="Pfam" id="PF00999"/>
    </source>
</evidence>
<keyword evidence="14" id="KW-1185">Reference proteome</keyword>
<evidence type="ECO:0000313" key="14">
    <source>
        <dbReference type="Proteomes" id="UP000281553"/>
    </source>
</evidence>
<proteinExistence type="inferred from homology"/>
<dbReference type="GO" id="GO:0015385">
    <property type="term" value="F:sodium:proton antiporter activity"/>
    <property type="evidence" value="ECO:0007669"/>
    <property type="project" value="InterPro"/>
</dbReference>
<dbReference type="InterPro" id="IPR004709">
    <property type="entry name" value="NaH_exchanger"/>
</dbReference>
<keyword evidence="7 11" id="KW-0472">Membrane</keyword>
<dbReference type="PANTHER" id="PTHR10110:SF126">
    <property type="entry name" value="NA(+)_H(+) EXCHANGER PROTEIN 7"/>
    <property type="match status" value="1"/>
</dbReference>
<comment type="similarity">
    <text evidence="9">Belongs to the monovalent cation:proton antiporter 1 (CPA1) transporter (TC 2.A.36) family.</text>
</comment>
<feature type="transmembrane region" description="Helical" evidence="11">
    <location>
        <begin position="328"/>
        <end position="347"/>
    </location>
</feature>
<dbReference type="GO" id="GO:0051453">
    <property type="term" value="P:regulation of intracellular pH"/>
    <property type="evidence" value="ECO:0007669"/>
    <property type="project" value="TreeGrafter"/>
</dbReference>
<keyword evidence="6 9" id="KW-0406">Ion transport</keyword>
<feature type="transmembrane region" description="Helical" evidence="11">
    <location>
        <begin position="67"/>
        <end position="95"/>
    </location>
</feature>
<feature type="transmembrane region" description="Helical" evidence="11">
    <location>
        <begin position="232"/>
        <end position="254"/>
    </location>
</feature>
<evidence type="ECO:0000256" key="4">
    <source>
        <dbReference type="ARBA" id="ARBA00022989"/>
    </source>
</evidence>
<evidence type="ECO:0000256" key="1">
    <source>
        <dbReference type="ARBA" id="ARBA00004141"/>
    </source>
</evidence>
<dbReference type="Gene3D" id="6.10.140.1330">
    <property type="match status" value="1"/>
</dbReference>
<keyword evidence="5" id="KW-0915">Sodium</keyword>
<dbReference type="InterPro" id="IPR006153">
    <property type="entry name" value="Cation/H_exchanger_TM"/>
</dbReference>
<dbReference type="GO" id="GO:0015386">
    <property type="term" value="F:potassium:proton antiporter activity"/>
    <property type="evidence" value="ECO:0007669"/>
    <property type="project" value="TreeGrafter"/>
</dbReference>
<feature type="transmembrane region" description="Helical" evidence="11">
    <location>
        <begin position="426"/>
        <end position="446"/>
    </location>
</feature>
<organism evidence="13 14">
    <name type="scientific">Dibothriocephalus latus</name>
    <name type="common">Fish tapeworm</name>
    <name type="synonym">Diphyllobothrium latum</name>
    <dbReference type="NCBI Taxonomy" id="60516"/>
    <lineage>
        <taxon>Eukaryota</taxon>
        <taxon>Metazoa</taxon>
        <taxon>Spiralia</taxon>
        <taxon>Lophotrochozoa</taxon>
        <taxon>Platyhelminthes</taxon>
        <taxon>Cestoda</taxon>
        <taxon>Eucestoda</taxon>
        <taxon>Diphyllobothriidea</taxon>
        <taxon>Diphyllobothriidae</taxon>
        <taxon>Dibothriocephalus</taxon>
    </lineage>
</organism>
<feature type="transmembrane region" description="Helical" evidence="11">
    <location>
        <begin position="198"/>
        <end position="220"/>
    </location>
</feature>
<evidence type="ECO:0000256" key="6">
    <source>
        <dbReference type="ARBA" id="ARBA00023065"/>
    </source>
</evidence>
<feature type="domain" description="Cation/H+ exchanger transmembrane" evidence="12">
    <location>
        <begin position="48"/>
        <end position="451"/>
    </location>
</feature>
<evidence type="ECO:0000256" key="2">
    <source>
        <dbReference type="ARBA" id="ARBA00022448"/>
    </source>
</evidence>
<keyword evidence="2 9" id="KW-0813">Transport</keyword>
<keyword evidence="8 9" id="KW-0739">Sodium transport</keyword>
<dbReference type="PRINTS" id="PR01084">
    <property type="entry name" value="NAHEXCHNGR"/>
</dbReference>
<evidence type="ECO:0000256" key="7">
    <source>
        <dbReference type="ARBA" id="ARBA00023136"/>
    </source>
</evidence>
<dbReference type="NCBIfam" id="TIGR00840">
    <property type="entry name" value="b_cpa1"/>
    <property type="match status" value="1"/>
</dbReference>
<evidence type="ECO:0000256" key="3">
    <source>
        <dbReference type="ARBA" id="ARBA00022692"/>
    </source>
</evidence>
<accession>A0A3P7P254</accession>
<dbReference type="Proteomes" id="UP000281553">
    <property type="component" value="Unassembled WGS sequence"/>
</dbReference>
<feature type="region of interest" description="Disordered" evidence="10">
    <location>
        <begin position="674"/>
        <end position="706"/>
    </location>
</feature>
<keyword evidence="9" id="KW-0050">Antiport</keyword>
<dbReference type="GO" id="GO:0005886">
    <property type="term" value="C:plasma membrane"/>
    <property type="evidence" value="ECO:0007669"/>
    <property type="project" value="TreeGrafter"/>
</dbReference>
<dbReference type="GO" id="GO:0098719">
    <property type="term" value="P:sodium ion import across plasma membrane"/>
    <property type="evidence" value="ECO:0007669"/>
    <property type="project" value="TreeGrafter"/>
</dbReference>
<evidence type="ECO:0000256" key="9">
    <source>
        <dbReference type="RuleBase" id="RU003722"/>
    </source>
</evidence>
<keyword evidence="4 11" id="KW-1133">Transmembrane helix</keyword>
<evidence type="ECO:0000313" key="13">
    <source>
        <dbReference type="EMBL" id="VDN12016.1"/>
    </source>
</evidence>
<feature type="transmembrane region" description="Helical" evidence="11">
    <location>
        <begin position="126"/>
        <end position="150"/>
    </location>
</feature>
<evidence type="ECO:0000256" key="8">
    <source>
        <dbReference type="ARBA" id="ARBA00023201"/>
    </source>
</evidence>
<gene>
    <name evidence="13" type="ORF">DILT_LOCUS7847</name>
</gene>
<evidence type="ECO:0000256" key="5">
    <source>
        <dbReference type="ARBA" id="ARBA00023053"/>
    </source>
</evidence>
<dbReference type="InterPro" id="IPR018422">
    <property type="entry name" value="Cation/H_exchanger_CPA1"/>
</dbReference>
<feature type="transmembrane region" description="Helical" evidence="11">
    <location>
        <begin position="35"/>
        <end position="55"/>
    </location>
</feature>
<dbReference type="EMBL" id="UYRU01052804">
    <property type="protein sequence ID" value="VDN12016.1"/>
    <property type="molecule type" value="Genomic_DNA"/>
</dbReference>
<dbReference type="Pfam" id="PF00999">
    <property type="entry name" value="Na_H_Exchanger"/>
    <property type="match status" value="1"/>
</dbReference>
<feature type="transmembrane region" description="Helical" evidence="11">
    <location>
        <begin position="353"/>
        <end position="372"/>
    </location>
</feature>
<keyword evidence="3 9" id="KW-0812">Transmembrane</keyword>
<comment type="subcellular location">
    <subcellularLocation>
        <location evidence="1">Membrane</location>
        <topology evidence="1">Multi-pass membrane protein</topology>
    </subcellularLocation>
</comment>
<evidence type="ECO:0000256" key="11">
    <source>
        <dbReference type="SAM" id="Phobius"/>
    </source>
</evidence>
<feature type="transmembrane region" description="Helical" evidence="11">
    <location>
        <begin position="261"/>
        <end position="282"/>
    </location>
</feature>
<feature type="transmembrane region" description="Helical" evidence="11">
    <location>
        <begin position="288"/>
        <end position="308"/>
    </location>
</feature>
<feature type="transmembrane region" description="Helical" evidence="11">
    <location>
        <begin position="393"/>
        <end position="411"/>
    </location>
</feature>
<name>A0A3P7P254_DIBLA</name>
<evidence type="ECO:0000256" key="10">
    <source>
        <dbReference type="SAM" id="MobiDB-lite"/>
    </source>
</evidence>
<feature type="transmembrane region" description="Helical" evidence="11">
    <location>
        <begin position="170"/>
        <end position="189"/>
    </location>
</feature>
<dbReference type="AlphaFoldDB" id="A0A3P7P254"/>
<sequence>MISGAYASACPTINHSGGQLEIPTIALAAWKYEEVLIYLTFLLFILAVVLLKIAYHKIPLVATYFPESLLLIGVGLIFGAILRYTVAFCAFAEHIRLTPQLFFNILLPPIVLESAYSLYNQKFAQILGPILIFACLGTVLNFLLIGTGLLVVDQAIGLGNPQLGLSYREYLLFASLIVAVDPVAVLAIFQDIGVDLSLYYLVFGESLLNDAVTVVLYNIMSAFVATEEVTTAQVAIGIGSFFTVSLGGALIGLIHGVLSCLLTRMSVASEGLLLLLISYLAYIVADMFAWSGIISIIVCGVLQAAYAFHNLTHLSVMLMKAALKQISAISEAVIFLLLGSEVFALNLQWHTGLTLSALVICLVVRTLVVFTLSTIINRCRLIDSKIEWTEQIIISYGGLRGAVAFSLAILVNSKFLGTQGALARDVIVTTTLAIILFTVAIMGTTMKPLVKLLNIRLDRGEKKSLFVTLNDSMLDNVLLFVEQLISRRGYNRIRHFFLKLDDRYIRPVLQRNAVTHDKKILNIYAKMALKMHSDAISSHEPISTVIPIEDAGDVLRPLIQLEGPSECDVDGSVFLSKAREKEVGVELAPCVLRQRNAARMQRRITLASLSRGGIEPQFRPPQRQVADWAQVAQIVKVFRNQAQLAHAMGRYVKEQSPDDPERASGVAERRIRFARQHKQHRTSMPAIFGRAMRKAKTKNEDPTSPI</sequence>
<feature type="compositionally biased region" description="Basic and acidic residues" evidence="10">
    <location>
        <begin position="697"/>
        <end position="706"/>
    </location>
</feature>
<dbReference type="OrthoDB" id="196264at2759"/>